<dbReference type="EMBL" id="JBJQOH010000007">
    <property type="protein sequence ID" value="KAL3681205.1"/>
    <property type="molecule type" value="Genomic_DNA"/>
</dbReference>
<comment type="caution">
    <text evidence="2">The sequence shown here is derived from an EMBL/GenBank/DDBJ whole genome shotgun (WGS) entry which is preliminary data.</text>
</comment>
<feature type="compositionally biased region" description="Basic and acidic residues" evidence="1">
    <location>
        <begin position="316"/>
        <end position="326"/>
    </location>
</feature>
<feature type="compositionally biased region" description="Polar residues" evidence="1">
    <location>
        <begin position="851"/>
        <end position="868"/>
    </location>
</feature>
<dbReference type="AlphaFoldDB" id="A0ABD3GSY4"/>
<evidence type="ECO:0000256" key="1">
    <source>
        <dbReference type="SAM" id="MobiDB-lite"/>
    </source>
</evidence>
<evidence type="ECO:0000313" key="2">
    <source>
        <dbReference type="EMBL" id="KAL3681205.1"/>
    </source>
</evidence>
<feature type="region of interest" description="Disordered" evidence="1">
    <location>
        <begin position="264"/>
        <end position="283"/>
    </location>
</feature>
<feature type="compositionally biased region" description="Low complexity" evidence="1">
    <location>
        <begin position="575"/>
        <end position="588"/>
    </location>
</feature>
<feature type="compositionally biased region" description="Low complexity" evidence="1">
    <location>
        <begin position="664"/>
        <end position="677"/>
    </location>
</feature>
<feature type="compositionally biased region" description="Low complexity" evidence="1">
    <location>
        <begin position="268"/>
        <end position="278"/>
    </location>
</feature>
<feature type="region of interest" description="Disordered" evidence="1">
    <location>
        <begin position="131"/>
        <end position="237"/>
    </location>
</feature>
<reference evidence="2 3" key="1">
    <citation type="submission" date="2024-09" db="EMBL/GenBank/DDBJ databases">
        <title>Chromosome-scale assembly of Riccia sorocarpa.</title>
        <authorList>
            <person name="Paukszto L."/>
        </authorList>
    </citation>
    <scope>NUCLEOTIDE SEQUENCE [LARGE SCALE GENOMIC DNA]</scope>
    <source>
        <strain evidence="2">LP-2024</strain>
        <tissue evidence="2">Aerial parts of the thallus</tissue>
    </source>
</reference>
<gene>
    <name evidence="2" type="ORF">R1sor_024161</name>
</gene>
<feature type="compositionally biased region" description="Basic and acidic residues" evidence="1">
    <location>
        <begin position="724"/>
        <end position="740"/>
    </location>
</feature>
<dbReference type="Proteomes" id="UP001633002">
    <property type="component" value="Unassembled WGS sequence"/>
</dbReference>
<feature type="compositionally biased region" description="Low complexity" evidence="1">
    <location>
        <begin position="390"/>
        <end position="400"/>
    </location>
</feature>
<organism evidence="2 3">
    <name type="scientific">Riccia sorocarpa</name>
    <dbReference type="NCBI Taxonomy" id="122646"/>
    <lineage>
        <taxon>Eukaryota</taxon>
        <taxon>Viridiplantae</taxon>
        <taxon>Streptophyta</taxon>
        <taxon>Embryophyta</taxon>
        <taxon>Marchantiophyta</taxon>
        <taxon>Marchantiopsida</taxon>
        <taxon>Marchantiidae</taxon>
        <taxon>Marchantiales</taxon>
        <taxon>Ricciaceae</taxon>
        <taxon>Riccia</taxon>
    </lineage>
</organism>
<protein>
    <submittedName>
        <fullName evidence="2">Uncharacterized protein</fullName>
    </submittedName>
</protein>
<feature type="compositionally biased region" description="Basic and acidic residues" evidence="1">
    <location>
        <begin position="834"/>
        <end position="850"/>
    </location>
</feature>
<keyword evidence="3" id="KW-1185">Reference proteome</keyword>
<feature type="compositionally biased region" description="Polar residues" evidence="1">
    <location>
        <begin position="198"/>
        <end position="218"/>
    </location>
</feature>
<feature type="region of interest" description="Disordered" evidence="1">
    <location>
        <begin position="834"/>
        <end position="868"/>
    </location>
</feature>
<feature type="compositionally biased region" description="Polar residues" evidence="1">
    <location>
        <begin position="678"/>
        <end position="691"/>
    </location>
</feature>
<feature type="region of interest" description="Disordered" evidence="1">
    <location>
        <begin position="294"/>
        <end position="428"/>
    </location>
</feature>
<feature type="compositionally biased region" description="Polar residues" evidence="1">
    <location>
        <begin position="374"/>
        <end position="389"/>
    </location>
</feature>
<feature type="compositionally biased region" description="Basic and acidic residues" evidence="1">
    <location>
        <begin position="339"/>
        <end position="348"/>
    </location>
</feature>
<feature type="compositionally biased region" description="Polar residues" evidence="1">
    <location>
        <begin position="418"/>
        <end position="428"/>
    </location>
</feature>
<name>A0ABD3GSY4_9MARC</name>
<sequence length="868" mass="92938">MKRGNVINVLMNMMPSPQQSPTPSVSDHWAFLDQVDAPQWVDLAKEAALMGTLGRDDPWFYRSHAHHETSLARVGTTALAVQSTSLREKVRPPTIKKKNSAAVTKSKTSVKAYLGQMKRISIAGLREDRLSSRPRLGASPRAPSRRVQVKSGIPRGRVAVPGSDAGSPVYEPAATPGKRLLPAKLADPSVNGLRPPRSTRTNRGSDLSTGGNDPSATGTDRLASGSDHDPALSDQSLCVYDSPKPALSTPAEDYRHACVMSSSDMTCSSTEPSSTEPSPTLPASLAGVLRSRASALPSRTKGRVARNLNAQSFSRQVRESTIKEDESSGSAESAVGLEVKVKEQEPSRPADPMVESEMEASKSFNVLDRDLPTGESQQIGESTAEITQESTPVSTPSSTPRLKRKSLGSALRLKQDRSGSPSSKKNVLTQEVVLPDKLYGSQATHPILEKLRRSWGSALRVKQRREAEASCASSTCDNVPQNSALVSVQEERSAAASEAPSEASVNFEPTVIPAAAPVELESITSVVEVDSGPAVTFTVDAAVNSVKLETECQGEKSSPPPESSTVQVAKPSRVASAKLSKSKSLGSAESRDRAASVPAKSALTQLQKSKPDVLPKSKKPVSNKELLIRSLPKKSDKENLSLELSEKSMTASLDTDRKRRVPNPLLRTSTPTSSSRPQASGNSTASQQVNLTRRSPSARTPSAASGGKPVAGSRSRSLPSSAGRETETSRKSSEALDRKVSNTAVLRGSTSSVPTFTKQKSDKFIQVQTKEVPCKEKDSTTAAIPPRTGKCSSVSSAPDEASGYSTENERKNRLSVQYEPRIHPAKLIREWESKSGKRYYDLQPGERQKANQEITASKEMQVSKRGSA</sequence>
<feature type="region of interest" description="Disordered" evidence="1">
    <location>
        <begin position="549"/>
        <end position="817"/>
    </location>
</feature>
<proteinExistence type="predicted"/>
<accession>A0ABD3GSY4</accession>
<evidence type="ECO:0000313" key="3">
    <source>
        <dbReference type="Proteomes" id="UP001633002"/>
    </source>
</evidence>
<feature type="compositionally biased region" description="Low complexity" evidence="1">
    <location>
        <begin position="692"/>
        <end position="705"/>
    </location>
</feature>
<feature type="compositionally biased region" description="Polar residues" evidence="1">
    <location>
        <begin position="741"/>
        <end position="758"/>
    </location>
</feature>
<feature type="compositionally biased region" description="Basic and acidic residues" evidence="1">
    <location>
        <begin position="633"/>
        <end position="646"/>
    </location>
</feature>